<dbReference type="Proteomes" id="UP000654257">
    <property type="component" value="Unassembled WGS sequence"/>
</dbReference>
<evidence type="ECO:0008006" key="3">
    <source>
        <dbReference type="Google" id="ProtNLM"/>
    </source>
</evidence>
<proteinExistence type="predicted"/>
<comment type="caution">
    <text evidence="1">The sequence shown here is derived from an EMBL/GenBank/DDBJ whole genome shotgun (WGS) entry which is preliminary data.</text>
</comment>
<keyword evidence="2" id="KW-1185">Reference proteome</keyword>
<reference evidence="1" key="2">
    <citation type="submission" date="2020-09" db="EMBL/GenBank/DDBJ databases">
        <authorList>
            <person name="Sun Q."/>
            <person name="Sedlacek I."/>
        </authorList>
    </citation>
    <scope>NUCLEOTIDE SEQUENCE</scope>
    <source>
        <strain evidence="1">CCM 7905</strain>
    </source>
</reference>
<gene>
    <name evidence="1" type="ORF">GCM10007304_26210</name>
</gene>
<organism evidence="1 2">
    <name type="scientific">Rhodococcoides trifolii</name>
    <dbReference type="NCBI Taxonomy" id="908250"/>
    <lineage>
        <taxon>Bacteria</taxon>
        <taxon>Bacillati</taxon>
        <taxon>Actinomycetota</taxon>
        <taxon>Actinomycetes</taxon>
        <taxon>Mycobacteriales</taxon>
        <taxon>Nocardiaceae</taxon>
        <taxon>Rhodococcoides</taxon>
    </lineage>
</organism>
<evidence type="ECO:0000313" key="1">
    <source>
        <dbReference type="EMBL" id="GGG10881.1"/>
    </source>
</evidence>
<name>A0A917FWY7_9NOCA</name>
<reference evidence="1" key="1">
    <citation type="journal article" date="2014" name="Int. J. Syst. Evol. Microbiol.">
        <title>Complete genome sequence of Corynebacterium casei LMG S-19264T (=DSM 44701T), isolated from a smear-ripened cheese.</title>
        <authorList>
            <consortium name="US DOE Joint Genome Institute (JGI-PGF)"/>
            <person name="Walter F."/>
            <person name="Albersmeier A."/>
            <person name="Kalinowski J."/>
            <person name="Ruckert C."/>
        </authorList>
    </citation>
    <scope>NUCLEOTIDE SEQUENCE</scope>
    <source>
        <strain evidence="1">CCM 7905</strain>
    </source>
</reference>
<evidence type="ECO:0000313" key="2">
    <source>
        <dbReference type="Proteomes" id="UP000654257"/>
    </source>
</evidence>
<accession>A0A917FWY7</accession>
<protein>
    <recommendedName>
        <fullName evidence="3">3-methyladenine DNA glycosylase</fullName>
    </recommendedName>
</protein>
<dbReference type="AlphaFoldDB" id="A0A917FWY7"/>
<sequence>MLDEVEWTTRRSAHREHVDALVGAYAEGRRHGRSHPVLDFLFTYYNLKPGLLRRWSPGFGTVLTGAGADDFVGSTGFEVDRSFEQSAVRVSDEFLVRRRSTLEFVEHLTRVTAAREPVLRCFGLHEWAMVYRGDPASVRHDVPLRLGPAATDRVVESAQLGCTHYDAFRFFTPEAAPLNARVLARADQLRLEQPGCLHANMDLYKWCTKLAPLVPSDLVLRCFELALRARELDMRASPYDLRDLGYTPVEIETAAGRAEYVRAQATVSAEAAPLREEVSLLCRRLLAYQ</sequence>
<dbReference type="EMBL" id="BMCU01000002">
    <property type="protein sequence ID" value="GGG10881.1"/>
    <property type="molecule type" value="Genomic_DNA"/>
</dbReference>